<organism evidence="2 3">
    <name type="scientific">Candidatus Giovannonibacteria bacterium RIFCSPHIGHO2_01_FULL_45_23</name>
    <dbReference type="NCBI Taxonomy" id="1798325"/>
    <lineage>
        <taxon>Bacteria</taxon>
        <taxon>Candidatus Giovannoniibacteriota</taxon>
    </lineage>
</organism>
<evidence type="ECO:0000313" key="2">
    <source>
        <dbReference type="EMBL" id="OGF61906.1"/>
    </source>
</evidence>
<comment type="caution">
    <text evidence="2">The sequence shown here is derived from an EMBL/GenBank/DDBJ whole genome shotgun (WGS) entry which is preliminary data.</text>
</comment>
<name>A0A1F5VES0_9BACT</name>
<dbReference type="Proteomes" id="UP000179251">
    <property type="component" value="Unassembled WGS sequence"/>
</dbReference>
<dbReference type="AlphaFoldDB" id="A0A1F5VES0"/>
<keyword evidence="1" id="KW-0472">Membrane</keyword>
<accession>A0A1F5VES0</accession>
<evidence type="ECO:0000313" key="3">
    <source>
        <dbReference type="Proteomes" id="UP000179251"/>
    </source>
</evidence>
<proteinExistence type="predicted"/>
<dbReference type="EMBL" id="MFHD01000024">
    <property type="protein sequence ID" value="OGF61906.1"/>
    <property type="molecule type" value="Genomic_DNA"/>
</dbReference>
<keyword evidence="1" id="KW-1133">Transmembrane helix</keyword>
<feature type="transmembrane region" description="Helical" evidence="1">
    <location>
        <begin position="20"/>
        <end position="42"/>
    </location>
</feature>
<protein>
    <submittedName>
        <fullName evidence="2">Uncharacterized protein</fullName>
    </submittedName>
</protein>
<gene>
    <name evidence="2" type="ORF">A2834_00280</name>
</gene>
<sequence length="124" mass="14132">MLTKIQQFASIFAEFYACGGFMQIALTIWALLLLYLCCKLIGKACAFARNPRKTSALFLVPLPMPEEWENEQARIIRNAAFLICMSIVTISFSMYLHFVFPIFISGATILFSLLAMFEADPRCW</sequence>
<feature type="transmembrane region" description="Helical" evidence="1">
    <location>
        <begin position="98"/>
        <end position="117"/>
    </location>
</feature>
<keyword evidence="1" id="KW-0812">Transmembrane</keyword>
<reference evidence="2 3" key="1">
    <citation type="journal article" date="2016" name="Nat. Commun.">
        <title>Thousands of microbial genomes shed light on interconnected biogeochemical processes in an aquifer system.</title>
        <authorList>
            <person name="Anantharaman K."/>
            <person name="Brown C.T."/>
            <person name="Hug L.A."/>
            <person name="Sharon I."/>
            <person name="Castelle C.J."/>
            <person name="Probst A.J."/>
            <person name="Thomas B.C."/>
            <person name="Singh A."/>
            <person name="Wilkins M.J."/>
            <person name="Karaoz U."/>
            <person name="Brodie E.L."/>
            <person name="Williams K.H."/>
            <person name="Hubbard S.S."/>
            <person name="Banfield J.F."/>
        </authorList>
    </citation>
    <scope>NUCLEOTIDE SEQUENCE [LARGE SCALE GENOMIC DNA]</scope>
</reference>
<evidence type="ECO:0000256" key="1">
    <source>
        <dbReference type="SAM" id="Phobius"/>
    </source>
</evidence>